<keyword evidence="2" id="KW-0560">Oxidoreductase</keyword>
<evidence type="ECO:0000256" key="1">
    <source>
        <dbReference type="ARBA" id="ARBA00006484"/>
    </source>
</evidence>
<proteinExistence type="inferred from homology"/>
<dbReference type="eggNOG" id="COG1028">
    <property type="taxonomic scope" value="Bacteria"/>
</dbReference>
<gene>
    <name evidence="3" type="ORF">IW19_02450</name>
</gene>
<dbReference type="PANTHER" id="PTHR24320:SF274">
    <property type="entry name" value="CHAIN DEHYDROGENASE, PUTATIVE (AFU_ORTHOLOGUE AFUA_4G00440)-RELATED"/>
    <property type="match status" value="1"/>
</dbReference>
<dbReference type="RefSeq" id="WP_035680737.1">
    <property type="nucleotide sequence ID" value="NZ_JPRL01000001.1"/>
</dbReference>
<dbReference type="SUPFAM" id="SSF51735">
    <property type="entry name" value="NAD(P)-binding Rossmann-fold domains"/>
    <property type="match status" value="1"/>
</dbReference>
<dbReference type="PANTHER" id="PTHR24320">
    <property type="entry name" value="RETINOL DEHYDROGENASE"/>
    <property type="match status" value="1"/>
</dbReference>
<dbReference type="Gene3D" id="3.40.50.720">
    <property type="entry name" value="NAD(P)-binding Rossmann-like Domain"/>
    <property type="match status" value="1"/>
</dbReference>
<dbReference type="STRING" id="362418.IW19_02450"/>
<dbReference type="GO" id="GO:0016491">
    <property type="term" value="F:oxidoreductase activity"/>
    <property type="evidence" value="ECO:0007669"/>
    <property type="project" value="UniProtKB-KW"/>
</dbReference>
<dbReference type="OrthoDB" id="597510at2"/>
<protein>
    <submittedName>
        <fullName evidence="3">Daunorubicin C-13 ketoreductase</fullName>
    </submittedName>
</protein>
<reference evidence="3 4" key="1">
    <citation type="submission" date="2014-07" db="EMBL/GenBank/DDBJ databases">
        <title>Genome of Flavobacterium reichenbachii LMG 25512.</title>
        <authorList>
            <person name="Stropko S.J."/>
            <person name="Pipes S.E."/>
            <person name="Newman J.D."/>
        </authorList>
    </citation>
    <scope>NUCLEOTIDE SEQUENCE [LARGE SCALE GENOMIC DNA]</scope>
    <source>
        <strain evidence="3 4">LMG 25512</strain>
    </source>
</reference>
<dbReference type="Proteomes" id="UP000028715">
    <property type="component" value="Unassembled WGS sequence"/>
</dbReference>
<dbReference type="AlphaFoldDB" id="A0A085ZJ43"/>
<name>A0A085ZJ43_9FLAO</name>
<accession>A0A085ZJ43</accession>
<dbReference type="InterPro" id="IPR002347">
    <property type="entry name" value="SDR_fam"/>
</dbReference>
<sequence>MARIFITGSADGLGLLAAGALIAQGHQVVLHARNKERGREALAKAPDAQTVLIGDLANIEDTIQLAEKVNALGSFDAVIHNAGVYYYPAPELLAVNTLAPYILTCLIKKPKKLIYISSDMHESGHAKLEYFDKVIGKITYSDTKLHVLLLCKAVARKWPDVYVNALNPGWVPTKMGGRGAPEDLNKGYETQVWLAGSSDEKVKVSGNYFYHKKPVSYNPQADDVLLQERFLSTCDKITGISFS</sequence>
<dbReference type="PRINTS" id="PR00081">
    <property type="entry name" value="GDHRDH"/>
</dbReference>
<dbReference type="EMBL" id="JPRL01000001">
    <property type="protein sequence ID" value="KFF04457.1"/>
    <property type="molecule type" value="Genomic_DNA"/>
</dbReference>
<comment type="similarity">
    <text evidence="1">Belongs to the short-chain dehydrogenases/reductases (SDR) family.</text>
</comment>
<evidence type="ECO:0000313" key="4">
    <source>
        <dbReference type="Proteomes" id="UP000028715"/>
    </source>
</evidence>
<dbReference type="Pfam" id="PF00106">
    <property type="entry name" value="adh_short"/>
    <property type="match status" value="1"/>
</dbReference>
<comment type="caution">
    <text evidence="3">The sequence shown here is derived from an EMBL/GenBank/DDBJ whole genome shotgun (WGS) entry which is preliminary data.</text>
</comment>
<dbReference type="InterPro" id="IPR036291">
    <property type="entry name" value="NAD(P)-bd_dom_sf"/>
</dbReference>
<keyword evidence="4" id="KW-1185">Reference proteome</keyword>
<evidence type="ECO:0000313" key="3">
    <source>
        <dbReference type="EMBL" id="KFF04457.1"/>
    </source>
</evidence>
<organism evidence="3 4">
    <name type="scientific">Flavobacterium reichenbachii</name>
    <dbReference type="NCBI Taxonomy" id="362418"/>
    <lineage>
        <taxon>Bacteria</taxon>
        <taxon>Pseudomonadati</taxon>
        <taxon>Bacteroidota</taxon>
        <taxon>Flavobacteriia</taxon>
        <taxon>Flavobacteriales</taxon>
        <taxon>Flavobacteriaceae</taxon>
        <taxon>Flavobacterium</taxon>
    </lineage>
</organism>
<evidence type="ECO:0000256" key="2">
    <source>
        <dbReference type="ARBA" id="ARBA00023002"/>
    </source>
</evidence>